<name>A0A9E7J9X1_9LILI</name>
<dbReference type="AlphaFoldDB" id="A0A9E7J9X1"/>
<protein>
    <submittedName>
        <fullName evidence="1">Uncharacterized protein</fullName>
    </submittedName>
</protein>
<dbReference type="Proteomes" id="UP001055439">
    <property type="component" value="Chromosome 1"/>
</dbReference>
<keyword evidence="2" id="KW-1185">Reference proteome</keyword>
<reference evidence="1" key="1">
    <citation type="submission" date="2022-05" db="EMBL/GenBank/DDBJ databases">
        <title>The Musa troglodytarum L. genome provides insights into the mechanism of non-climacteric behaviour and enrichment of carotenoids.</title>
        <authorList>
            <person name="Wang J."/>
        </authorList>
    </citation>
    <scope>NUCLEOTIDE SEQUENCE</scope>
    <source>
        <tissue evidence="1">Leaf</tissue>
    </source>
</reference>
<dbReference type="EMBL" id="CP097502">
    <property type="protein sequence ID" value="URD73156.1"/>
    <property type="molecule type" value="Genomic_DNA"/>
</dbReference>
<gene>
    <name evidence="1" type="ORF">MUK42_34852</name>
</gene>
<sequence>MMIDDQNTSAPFGSVNPAAVDSSACDVCCCTGYKRHEDAWDIIHGYYDTKVGIPHHLMAFLKEACFRRSWMGKKKPVQGS</sequence>
<evidence type="ECO:0000313" key="2">
    <source>
        <dbReference type="Proteomes" id="UP001055439"/>
    </source>
</evidence>
<organism evidence="1 2">
    <name type="scientific">Musa troglodytarum</name>
    <name type="common">fe'i banana</name>
    <dbReference type="NCBI Taxonomy" id="320322"/>
    <lineage>
        <taxon>Eukaryota</taxon>
        <taxon>Viridiplantae</taxon>
        <taxon>Streptophyta</taxon>
        <taxon>Embryophyta</taxon>
        <taxon>Tracheophyta</taxon>
        <taxon>Spermatophyta</taxon>
        <taxon>Magnoliopsida</taxon>
        <taxon>Liliopsida</taxon>
        <taxon>Zingiberales</taxon>
        <taxon>Musaceae</taxon>
        <taxon>Musa</taxon>
    </lineage>
</organism>
<accession>A0A9E7J9X1</accession>
<evidence type="ECO:0000313" key="1">
    <source>
        <dbReference type="EMBL" id="URD73156.1"/>
    </source>
</evidence>
<proteinExistence type="predicted"/>